<dbReference type="RefSeq" id="NP_048186.1">
    <property type="nucleotide sequence ID" value="NC_001993.1"/>
</dbReference>
<dbReference type="Gene3D" id="3.40.50.1010">
    <property type="entry name" value="5'-nuclease"/>
    <property type="match status" value="1"/>
</dbReference>
<dbReference type="Pfam" id="PF04599">
    <property type="entry name" value="Pox_G5"/>
    <property type="match status" value="1"/>
</dbReference>
<dbReference type="InterPro" id="IPR007678">
    <property type="entry name" value="Poxvirus_G5"/>
</dbReference>
<dbReference type="Proteomes" id="UP000172353">
    <property type="component" value="Segment"/>
</dbReference>
<dbReference type="InterPro" id="IPR029060">
    <property type="entry name" value="PIN-like_dom_sf"/>
</dbReference>
<organism evidence="1 2">
    <name type="scientific">Melanoplus sanguinipes entomopoxvirus</name>
    <name type="common">MsEPV</name>
    <dbReference type="NCBI Taxonomy" id="83191"/>
    <lineage>
        <taxon>Viruses</taxon>
        <taxon>Varidnaviria</taxon>
        <taxon>Bamfordvirae</taxon>
        <taxon>Nucleocytoviricota</taxon>
        <taxon>Pokkesviricetes</taxon>
        <taxon>Chitovirales</taxon>
        <taxon>Poxviridae</taxon>
        <taxon>Entomopoxvirinae</taxon>
        <taxon>Deltaentomopoxvirus</taxon>
        <taxon>Deltaentomopoxvirus msanguinipes</taxon>
    </lineage>
</organism>
<protein>
    <submittedName>
        <fullName evidence="1">ORF MSV115 putative vaccinia G5R homolog, similar to GB:J03399</fullName>
    </submittedName>
</protein>
<accession>Q9YVX7</accession>
<evidence type="ECO:0000313" key="1">
    <source>
        <dbReference type="EMBL" id="AAC97659.1"/>
    </source>
</evidence>
<sequence>MKYYIKYKMGINNLNSNLKHCERLINVEYDINNIKNRYIYMDFNCIFYTHAHVVTSDIELVNSIKKFIVLFIRNNNKVYVFYDSGKINKKMQEKEKRIENSVKYYSKIKTKLINNNIIDEDYNIIPKYEKVCDHETGKIELVKTELTKEESKSIYSAKFNLLSNFKITNFKNILSELEKLDITILTKKNVDAEFYMCSYAKKMHNDNWPIFITKDQDLISLIIQNTPVQITNIMIGNEYYNLISDNLSKNICILTLLFNKSDYMNGIYGFLFDKKKLNTDLINLLNASYEPFTIKSIIKLIIDVLKITSYKKLNKIMENKKINTDIDIDKIIDTISDTDIDIDTITDTNIDTITDTNIDTTIEPNIDTNIEALTDTNIDTITDTNIKALTDTNIESNIEALTDIYTITEIKSNINKKNVIKEKNTKKNKLYDRNTISNIHSNCACAGNNIPNTSKYVIKICEYINDILLYQKCDYKFYDHLSNKLISFNELLEFCSSINNNLFLK</sequence>
<gene>
    <name evidence="1" type="primary">MSV115</name>
</gene>
<proteinExistence type="predicted"/>
<dbReference type="GeneID" id="1449922"/>
<dbReference type="KEGG" id="vg:1449922"/>
<dbReference type="PIR" id="T28276">
    <property type="entry name" value="T28276"/>
</dbReference>
<dbReference type="OrthoDB" id="8937at10239"/>
<dbReference type="EMBL" id="AF063866">
    <property type="protein sequence ID" value="AAC97659.1"/>
    <property type="molecule type" value="Genomic_DNA"/>
</dbReference>
<name>Q9YVX7_MSEPV</name>
<dbReference type="SUPFAM" id="SSF88723">
    <property type="entry name" value="PIN domain-like"/>
    <property type="match status" value="1"/>
</dbReference>
<evidence type="ECO:0000313" key="2">
    <source>
        <dbReference type="Proteomes" id="UP000172353"/>
    </source>
</evidence>
<keyword evidence="2" id="KW-1185">Reference proteome</keyword>
<organismHost>
    <name type="scientific">Melanoplus sanguinipes</name>
    <name type="common">Migratory grasshopper</name>
    <dbReference type="NCBI Taxonomy" id="65742"/>
</organismHost>
<reference evidence="1 2" key="1">
    <citation type="journal article" date="1999" name="J. Virol.">
        <title>The genome of Melanoplus sanguinipes entomopoxvirus.</title>
        <authorList>
            <person name="Afonso C.L."/>
            <person name="Tulman E.R."/>
            <person name="Lu Z."/>
            <person name="Oma E."/>
            <person name="Kutish G.F."/>
            <person name="Rock D.L."/>
        </authorList>
    </citation>
    <scope>NUCLEOTIDE SEQUENCE [LARGE SCALE GENOMIC DNA]</scope>
    <source>
        <strain evidence="1">Tucson</strain>
    </source>
</reference>